<reference evidence="3 4" key="1">
    <citation type="submission" date="2022-03" db="EMBL/GenBank/DDBJ databases">
        <title>Chryseobacterium sp. isolated from particulate matters in swine house.</title>
        <authorList>
            <person name="Won M."/>
            <person name="Kim S.-J."/>
            <person name="Kwon S.-W."/>
        </authorList>
    </citation>
    <scope>NUCLEOTIDE SEQUENCE [LARGE SCALE GENOMIC DNA]</scope>
    <source>
        <strain evidence="3 4">SC2-2</strain>
    </source>
</reference>
<keyword evidence="4" id="KW-1185">Reference proteome</keyword>
<evidence type="ECO:0000313" key="4">
    <source>
        <dbReference type="Proteomes" id="UP000831460"/>
    </source>
</evidence>
<dbReference type="RefSeq" id="WP_243547520.1">
    <property type="nucleotide sequence ID" value="NZ_CP094532.1"/>
</dbReference>
<proteinExistence type="predicted"/>
<feature type="signal peptide" evidence="2">
    <location>
        <begin position="1"/>
        <end position="18"/>
    </location>
</feature>
<feature type="compositionally biased region" description="Low complexity" evidence="1">
    <location>
        <begin position="256"/>
        <end position="266"/>
    </location>
</feature>
<protein>
    <submittedName>
        <fullName evidence="3">Uncharacterized protein</fullName>
    </submittedName>
</protein>
<evidence type="ECO:0000256" key="2">
    <source>
        <dbReference type="SAM" id="SignalP"/>
    </source>
</evidence>
<dbReference type="EMBL" id="CP094532">
    <property type="protein sequence ID" value="UOE39747.1"/>
    <property type="molecule type" value="Genomic_DNA"/>
</dbReference>
<accession>A0ABY4BKM5</accession>
<evidence type="ECO:0000256" key="1">
    <source>
        <dbReference type="SAM" id="MobiDB-lite"/>
    </source>
</evidence>
<sequence length="304" mass="34003">MKTYFLIIAMFISVSAFAEKVIIANCSEGGGCTFELSDFEADLFEKDFGRDIQSDDIIVLGKKKDGEVITYLEKKSREDIDREWGGDGYTQIGLFNPYLQPIDGVWNASYGASSGNDCYGIGNIGSFIRSKITPGTAGNGTVNFQYPFNPTQLFPSNEMRWVKTGYNTYKGLLDFNNSKSAGMKMYYNITIVNRKKIETFYTIEIKVPTKELCIGKVPVIFTLVKAKQSEDPFGNDELADDDLLPVKPKGNEDDLLPINPNDDLLPVEPGNNPKPKVPRLEDNKKPNVPRLEDKPKPNVPRLND</sequence>
<name>A0ABY4BKM5_9FLAO</name>
<feature type="chain" id="PRO_5046997196" evidence="2">
    <location>
        <begin position="19"/>
        <end position="304"/>
    </location>
</feature>
<keyword evidence="2" id="KW-0732">Signal</keyword>
<organism evidence="3 4">
    <name type="scientific">Chryseobacterium suipulveris</name>
    <dbReference type="NCBI Taxonomy" id="2929800"/>
    <lineage>
        <taxon>Bacteria</taxon>
        <taxon>Pseudomonadati</taxon>
        <taxon>Bacteroidota</taxon>
        <taxon>Flavobacteriia</taxon>
        <taxon>Flavobacteriales</taxon>
        <taxon>Weeksellaceae</taxon>
        <taxon>Chryseobacterium group</taxon>
        <taxon>Chryseobacterium</taxon>
    </lineage>
</organism>
<feature type="compositionally biased region" description="Acidic residues" evidence="1">
    <location>
        <begin position="233"/>
        <end position="243"/>
    </location>
</feature>
<feature type="region of interest" description="Disordered" evidence="1">
    <location>
        <begin position="231"/>
        <end position="304"/>
    </location>
</feature>
<evidence type="ECO:0000313" key="3">
    <source>
        <dbReference type="EMBL" id="UOE39747.1"/>
    </source>
</evidence>
<gene>
    <name evidence="3" type="ORF">MTP09_07380</name>
</gene>
<dbReference type="Proteomes" id="UP000831460">
    <property type="component" value="Chromosome"/>
</dbReference>
<feature type="compositionally biased region" description="Basic and acidic residues" evidence="1">
    <location>
        <begin position="278"/>
        <end position="296"/>
    </location>
</feature>